<evidence type="ECO:0000259" key="5">
    <source>
        <dbReference type="PROSITE" id="PS01124"/>
    </source>
</evidence>
<protein>
    <submittedName>
        <fullName evidence="6">Helix-turn-helix transcriptional regulator</fullName>
    </submittedName>
</protein>
<dbReference type="SMART" id="SM00342">
    <property type="entry name" value="HTH_ARAC"/>
    <property type="match status" value="1"/>
</dbReference>
<dbReference type="InterPro" id="IPR050204">
    <property type="entry name" value="AraC_XylS_family_regulators"/>
</dbReference>
<evidence type="ECO:0000256" key="3">
    <source>
        <dbReference type="ARBA" id="ARBA00023159"/>
    </source>
</evidence>
<organism evidence="6 7">
    <name type="scientific">Candidatus Pullilachnospira stercoravium</name>
    <dbReference type="NCBI Taxonomy" id="2840913"/>
    <lineage>
        <taxon>Bacteria</taxon>
        <taxon>Bacillati</taxon>
        <taxon>Bacillota</taxon>
        <taxon>Clostridia</taxon>
        <taxon>Lachnospirales</taxon>
        <taxon>Lachnospiraceae</taxon>
        <taxon>Lachnospiraceae incertae sedis</taxon>
        <taxon>Candidatus Pullilachnospira</taxon>
    </lineage>
</organism>
<dbReference type="Gene3D" id="2.60.120.10">
    <property type="entry name" value="Jelly Rolls"/>
    <property type="match status" value="1"/>
</dbReference>
<gene>
    <name evidence="6" type="ORF">IAA63_07215</name>
</gene>
<dbReference type="AlphaFoldDB" id="A0A9D1T6X6"/>
<evidence type="ECO:0000313" key="7">
    <source>
        <dbReference type="Proteomes" id="UP000886723"/>
    </source>
</evidence>
<keyword evidence="1" id="KW-0805">Transcription regulation</keyword>
<dbReference type="GO" id="GO:0043565">
    <property type="term" value="F:sequence-specific DNA binding"/>
    <property type="evidence" value="ECO:0007669"/>
    <property type="project" value="InterPro"/>
</dbReference>
<dbReference type="InterPro" id="IPR020449">
    <property type="entry name" value="Tscrpt_reg_AraC-type_HTH"/>
</dbReference>
<sequence>MEKNREEIFYHFGDFPAYVAREHLSDYPNMSGIGHWHEDVEFVVMTEGEMTYWVDGISYRLEKDQGMFINARQIHYGYSADGKGGEFVCVRFHPSLIGVTEEVKRKYVLPVTGKENRGCLFLQPDIPEQKEMMEFLCRARILCERRAEELELELASIFLKIWRLLCRQMKISGADEREQDHRLPGLYQMMEFIQNNYGEKITLADIAREGKMCKSSCCKVFQEYLHKSPVAYLMEYRIRKSMEMLDSQLAITEVALNCGFSGASYYAETFRRIAGITPGEYRRRCRNLKKEMDFTGGGSRTR</sequence>
<dbReference type="Pfam" id="PF02311">
    <property type="entry name" value="AraC_binding"/>
    <property type="match status" value="1"/>
</dbReference>
<dbReference type="SUPFAM" id="SSF46689">
    <property type="entry name" value="Homeodomain-like"/>
    <property type="match status" value="2"/>
</dbReference>
<dbReference type="InterPro" id="IPR009057">
    <property type="entry name" value="Homeodomain-like_sf"/>
</dbReference>
<dbReference type="InterPro" id="IPR018062">
    <property type="entry name" value="HTH_AraC-typ_CS"/>
</dbReference>
<dbReference type="Gene3D" id="1.10.10.60">
    <property type="entry name" value="Homeodomain-like"/>
    <property type="match status" value="2"/>
</dbReference>
<dbReference type="PRINTS" id="PR00032">
    <property type="entry name" value="HTHARAC"/>
</dbReference>
<name>A0A9D1T6X6_9FIRM</name>
<evidence type="ECO:0000256" key="2">
    <source>
        <dbReference type="ARBA" id="ARBA00023125"/>
    </source>
</evidence>
<evidence type="ECO:0000256" key="1">
    <source>
        <dbReference type="ARBA" id="ARBA00023015"/>
    </source>
</evidence>
<accession>A0A9D1T6X6</accession>
<dbReference type="PANTHER" id="PTHR46796">
    <property type="entry name" value="HTH-TYPE TRANSCRIPTIONAL ACTIVATOR RHAS-RELATED"/>
    <property type="match status" value="1"/>
</dbReference>
<comment type="caution">
    <text evidence="6">The sequence shown here is derived from an EMBL/GenBank/DDBJ whole genome shotgun (WGS) entry which is preliminary data.</text>
</comment>
<dbReference type="InterPro" id="IPR014710">
    <property type="entry name" value="RmlC-like_jellyroll"/>
</dbReference>
<reference evidence="6" key="1">
    <citation type="submission" date="2020-10" db="EMBL/GenBank/DDBJ databases">
        <authorList>
            <person name="Gilroy R."/>
        </authorList>
    </citation>
    <scope>NUCLEOTIDE SEQUENCE</scope>
    <source>
        <strain evidence="6">ChiBcec2-4451</strain>
    </source>
</reference>
<evidence type="ECO:0000256" key="4">
    <source>
        <dbReference type="ARBA" id="ARBA00023163"/>
    </source>
</evidence>
<proteinExistence type="predicted"/>
<reference evidence="6" key="2">
    <citation type="journal article" date="2021" name="PeerJ">
        <title>Extensive microbial diversity within the chicken gut microbiome revealed by metagenomics and culture.</title>
        <authorList>
            <person name="Gilroy R."/>
            <person name="Ravi A."/>
            <person name="Getino M."/>
            <person name="Pursley I."/>
            <person name="Horton D.L."/>
            <person name="Alikhan N.F."/>
            <person name="Baker D."/>
            <person name="Gharbi K."/>
            <person name="Hall N."/>
            <person name="Watson M."/>
            <person name="Adriaenssens E.M."/>
            <person name="Foster-Nyarko E."/>
            <person name="Jarju S."/>
            <person name="Secka A."/>
            <person name="Antonio M."/>
            <person name="Oren A."/>
            <person name="Chaudhuri R.R."/>
            <person name="La Ragione R."/>
            <person name="Hildebrand F."/>
            <person name="Pallen M.J."/>
        </authorList>
    </citation>
    <scope>NUCLEOTIDE SEQUENCE</scope>
    <source>
        <strain evidence="6">ChiBcec2-4451</strain>
    </source>
</reference>
<keyword evidence="3" id="KW-0010">Activator</keyword>
<dbReference type="Proteomes" id="UP000886723">
    <property type="component" value="Unassembled WGS sequence"/>
</dbReference>
<feature type="domain" description="HTH araC/xylS-type" evidence="5">
    <location>
        <begin position="187"/>
        <end position="284"/>
    </location>
</feature>
<keyword evidence="2" id="KW-0238">DNA-binding</keyword>
<dbReference type="InterPro" id="IPR018060">
    <property type="entry name" value="HTH_AraC"/>
</dbReference>
<dbReference type="EMBL" id="DVON01000159">
    <property type="protein sequence ID" value="HIV12913.1"/>
    <property type="molecule type" value="Genomic_DNA"/>
</dbReference>
<dbReference type="GO" id="GO:0003700">
    <property type="term" value="F:DNA-binding transcription factor activity"/>
    <property type="evidence" value="ECO:0007669"/>
    <property type="project" value="InterPro"/>
</dbReference>
<dbReference type="InterPro" id="IPR037923">
    <property type="entry name" value="HTH-like"/>
</dbReference>
<dbReference type="SUPFAM" id="SSF51215">
    <property type="entry name" value="Regulatory protein AraC"/>
    <property type="match status" value="1"/>
</dbReference>
<dbReference type="PROSITE" id="PS00041">
    <property type="entry name" value="HTH_ARAC_FAMILY_1"/>
    <property type="match status" value="1"/>
</dbReference>
<dbReference type="InterPro" id="IPR003313">
    <property type="entry name" value="AraC-bd"/>
</dbReference>
<keyword evidence="4" id="KW-0804">Transcription</keyword>
<evidence type="ECO:0000313" key="6">
    <source>
        <dbReference type="EMBL" id="HIV12913.1"/>
    </source>
</evidence>
<dbReference type="Pfam" id="PF12833">
    <property type="entry name" value="HTH_18"/>
    <property type="match status" value="1"/>
</dbReference>
<dbReference type="PROSITE" id="PS01124">
    <property type="entry name" value="HTH_ARAC_FAMILY_2"/>
    <property type="match status" value="1"/>
</dbReference>